<dbReference type="EMBL" id="CP022747">
    <property type="protein sequence ID" value="ASY46493.1"/>
    <property type="molecule type" value="Genomic_DNA"/>
</dbReference>
<feature type="transmembrane region" description="Helical" evidence="1">
    <location>
        <begin position="67"/>
        <end position="84"/>
    </location>
</feature>
<proteinExistence type="predicted"/>
<keyword evidence="1" id="KW-1133">Transmembrane helix</keyword>
<dbReference type="Proteomes" id="UP000217141">
    <property type="component" value="Plasmid p1"/>
</dbReference>
<reference evidence="2 3" key="1">
    <citation type="submission" date="2017-08" db="EMBL/GenBank/DDBJ databases">
        <title>Whole Genome Sequence of Sphingobium hydrophobicum C1: Insights into Adaption to the Electronic-waste Contaminated Sediment.</title>
        <authorList>
            <person name="Song D."/>
            <person name="Chen X."/>
            <person name="Xu M."/>
        </authorList>
    </citation>
    <scope>NUCLEOTIDE SEQUENCE [LARGE SCALE GENOMIC DNA]</scope>
    <source>
        <strain evidence="2 3">C1</strain>
        <plasmid evidence="2 3">p1</plasmid>
    </source>
</reference>
<dbReference type="AlphaFoldDB" id="A0A249MYN9"/>
<organism evidence="2 3">
    <name type="scientific">Sphingobium xenophagum</name>
    <dbReference type="NCBI Taxonomy" id="121428"/>
    <lineage>
        <taxon>Bacteria</taxon>
        <taxon>Pseudomonadati</taxon>
        <taxon>Pseudomonadota</taxon>
        <taxon>Alphaproteobacteria</taxon>
        <taxon>Sphingomonadales</taxon>
        <taxon>Sphingomonadaceae</taxon>
        <taxon>Sphingobium</taxon>
    </lineage>
</organism>
<gene>
    <name evidence="2" type="ORF">CJD35_18525</name>
</gene>
<geneLocation type="plasmid" evidence="2 3">
    <name>p1</name>
</geneLocation>
<keyword evidence="1" id="KW-0472">Membrane</keyword>
<evidence type="ECO:0000313" key="3">
    <source>
        <dbReference type="Proteomes" id="UP000217141"/>
    </source>
</evidence>
<name>A0A249MYN9_SPHXE</name>
<dbReference type="RefSeq" id="WP_095687384.1">
    <property type="nucleotide sequence ID" value="NZ_CP022747.1"/>
</dbReference>
<feature type="transmembrane region" description="Helical" evidence="1">
    <location>
        <begin position="12"/>
        <end position="35"/>
    </location>
</feature>
<keyword evidence="1" id="KW-0812">Transmembrane</keyword>
<evidence type="ECO:0000256" key="1">
    <source>
        <dbReference type="SAM" id="Phobius"/>
    </source>
</evidence>
<protein>
    <submittedName>
        <fullName evidence="2">Uncharacterized protein</fullName>
    </submittedName>
</protein>
<accession>A0A249MYN9</accession>
<sequence length="89" mass="10144">MAQLTQMEIANWLAIYVGVGLCCALAVSLSVAVLLGQLVQERAWRQIHDVRGAALFLPRTWWRWQKLYLLSTPVTLCIVAWFAATLRWS</sequence>
<keyword evidence="2" id="KW-0614">Plasmid</keyword>
<dbReference type="KEGG" id="shyd:CJD35_18525"/>
<evidence type="ECO:0000313" key="2">
    <source>
        <dbReference type="EMBL" id="ASY46493.1"/>
    </source>
</evidence>